<evidence type="ECO:0000313" key="4">
    <source>
        <dbReference type="EMBL" id="ABG60751.1"/>
    </source>
</evidence>
<dbReference type="EMBL" id="CP000383">
    <property type="protein sequence ID" value="ABG60751.1"/>
    <property type="molecule type" value="Genomic_DNA"/>
</dbReference>
<dbReference type="InterPro" id="IPR010559">
    <property type="entry name" value="Sig_transdc_His_kin_internal"/>
</dbReference>
<evidence type="ECO:0000313" key="5">
    <source>
        <dbReference type="Proteomes" id="UP000001822"/>
    </source>
</evidence>
<dbReference type="GO" id="GO:0000155">
    <property type="term" value="F:phosphorelay sensor kinase activity"/>
    <property type="evidence" value="ECO:0007669"/>
    <property type="project" value="InterPro"/>
</dbReference>
<dbReference type="InterPro" id="IPR036890">
    <property type="entry name" value="HATPase_C_sf"/>
</dbReference>
<evidence type="ECO:0000256" key="2">
    <source>
        <dbReference type="SAM" id="Phobius"/>
    </source>
</evidence>
<feature type="transmembrane region" description="Helical" evidence="2">
    <location>
        <begin position="20"/>
        <end position="40"/>
    </location>
</feature>
<proteinExistence type="predicted"/>
<protein>
    <submittedName>
        <fullName evidence="4">Possible 2-component sensor protein</fullName>
    </submittedName>
</protein>
<accession>A0A6N4SWR5</accession>
<dbReference type="Pfam" id="PF06580">
    <property type="entry name" value="His_kinase"/>
    <property type="match status" value="1"/>
</dbReference>
<dbReference type="Proteomes" id="UP000001822">
    <property type="component" value="Chromosome"/>
</dbReference>
<keyword evidence="2" id="KW-0812">Transmembrane</keyword>
<dbReference type="KEGG" id="chu:CHU_3518"/>
<feature type="coiled-coil region" evidence="1">
    <location>
        <begin position="42"/>
        <end position="69"/>
    </location>
</feature>
<feature type="domain" description="Signal transduction histidine kinase internal region" evidence="3">
    <location>
        <begin position="67"/>
        <end position="137"/>
    </location>
</feature>
<gene>
    <name evidence="4" type="primary">yehU</name>
    <name evidence="4" type="ordered locus">CHU_3518</name>
</gene>
<dbReference type="PANTHER" id="PTHR34220:SF7">
    <property type="entry name" value="SENSOR HISTIDINE KINASE YPDA"/>
    <property type="match status" value="1"/>
</dbReference>
<dbReference type="Gene3D" id="3.30.565.10">
    <property type="entry name" value="Histidine kinase-like ATPase, C-terminal domain"/>
    <property type="match status" value="1"/>
</dbReference>
<dbReference type="InterPro" id="IPR050640">
    <property type="entry name" value="Bact_2-comp_sensor_kinase"/>
</dbReference>
<keyword evidence="1" id="KW-0175">Coiled coil</keyword>
<keyword evidence="2" id="KW-1133">Transmembrane helix</keyword>
<evidence type="ECO:0000259" key="3">
    <source>
        <dbReference type="Pfam" id="PF06580"/>
    </source>
</evidence>
<dbReference type="AlphaFoldDB" id="A0A6N4SWR5"/>
<keyword evidence="5" id="KW-1185">Reference proteome</keyword>
<sequence length="264" mass="30278">MLLQHNKKQTTGMNITALVLLYLATIVVSVLTIVTVNLYAKLKKSKQIQQEAELKFNVLEEKINGLQLQTLESRLNPHLFKNILNSIQSHAYQTYYALDKLANVLDYILYESRNKLVSPKEEIEFALDLIEINKIKISPLFELNVKTKIDDSDPLYNQQILAPLISIDLIENAFKHADLQSAESFISIVFEFKNSSLYLTVSNKTSGKAAMQKDRSGIGSETFEQRLKILYNGNYTLDRFIEDDIYTTHLKINLLEYKTKVHTA</sequence>
<evidence type="ECO:0000256" key="1">
    <source>
        <dbReference type="SAM" id="Coils"/>
    </source>
</evidence>
<dbReference type="GO" id="GO:0016020">
    <property type="term" value="C:membrane"/>
    <property type="evidence" value="ECO:0007669"/>
    <property type="project" value="InterPro"/>
</dbReference>
<keyword evidence="2" id="KW-0472">Membrane</keyword>
<reference evidence="4 5" key="1">
    <citation type="journal article" date="2007" name="Appl. Environ. Microbiol.">
        <title>Genome sequence of the cellulolytic gliding bacterium Cytophaga hutchinsonii.</title>
        <authorList>
            <person name="Xie G."/>
            <person name="Bruce D.C."/>
            <person name="Challacombe J.F."/>
            <person name="Chertkov O."/>
            <person name="Detter J.C."/>
            <person name="Gilna P."/>
            <person name="Han C.S."/>
            <person name="Lucas S."/>
            <person name="Misra M."/>
            <person name="Myers G.L."/>
            <person name="Richardson P."/>
            <person name="Tapia R."/>
            <person name="Thayer N."/>
            <person name="Thompson L.S."/>
            <person name="Brettin T.S."/>
            <person name="Henrissat B."/>
            <person name="Wilson D.B."/>
            <person name="McBride M.J."/>
        </authorList>
    </citation>
    <scope>NUCLEOTIDE SEQUENCE [LARGE SCALE GENOMIC DNA]</scope>
    <source>
        <strain evidence="5">ATCC 33406 / DSM 1761 / CIP 103989 / NBRC 15051 / NCIMB 9469 / D465</strain>
    </source>
</reference>
<name>A0A6N4SWR5_CYTH3</name>
<organism evidence="4 5">
    <name type="scientific">Cytophaga hutchinsonii (strain ATCC 33406 / DSM 1761 / CIP 103989 / NBRC 15051 / NCIMB 9469 / D465)</name>
    <dbReference type="NCBI Taxonomy" id="269798"/>
    <lineage>
        <taxon>Bacteria</taxon>
        <taxon>Pseudomonadati</taxon>
        <taxon>Bacteroidota</taxon>
        <taxon>Cytophagia</taxon>
        <taxon>Cytophagales</taxon>
        <taxon>Cytophagaceae</taxon>
        <taxon>Cytophaga</taxon>
    </lineage>
</organism>
<dbReference type="PANTHER" id="PTHR34220">
    <property type="entry name" value="SENSOR HISTIDINE KINASE YPDA"/>
    <property type="match status" value="1"/>
</dbReference>